<keyword evidence="3" id="KW-1185">Reference proteome</keyword>
<keyword evidence="1" id="KW-1133">Transmembrane helix</keyword>
<dbReference type="EMBL" id="CP133006">
    <property type="protein sequence ID" value="WZG09489.1"/>
    <property type="molecule type" value="Genomic_DNA"/>
</dbReference>
<dbReference type="RefSeq" id="WP_341636337.1">
    <property type="nucleotide sequence ID" value="NZ_CP133006.1"/>
</dbReference>
<protein>
    <submittedName>
        <fullName evidence="2">VraH family protein</fullName>
    </submittedName>
</protein>
<evidence type="ECO:0000313" key="3">
    <source>
        <dbReference type="Proteomes" id="UP001468345"/>
    </source>
</evidence>
<dbReference type="NCBIfam" id="NF033835">
    <property type="entry name" value="VraH_fam"/>
    <property type="match status" value="1"/>
</dbReference>
<accession>A0ABZ2WBG6</accession>
<dbReference type="InterPro" id="IPR049869">
    <property type="entry name" value="VraH"/>
</dbReference>
<proteinExistence type="predicted"/>
<name>A0ABZ2WBG6_9STAP</name>
<keyword evidence="1" id="KW-0812">Transmembrane</keyword>
<reference evidence="2 3" key="1">
    <citation type="journal article" date="2024" name="ISME J.">
        <title>Staphylococcus epidermidis bacteriocin A37 kills natural competitors with a unique mechanism of action.</title>
        <authorList>
            <person name="Puls J.S."/>
            <person name="Winnerling B."/>
            <person name="Power J.J."/>
            <person name="Kruger A.M."/>
            <person name="Brajtenbach D."/>
            <person name="Johnson M."/>
            <person name="Bilici K."/>
            <person name="Camus L."/>
            <person name="Fliesswasser T."/>
            <person name="Schneider T."/>
            <person name="Sahl H.G."/>
            <person name="Ghosal D."/>
            <person name="Kubitscheck U."/>
            <person name="Heilbronner S."/>
            <person name="Grein F."/>
        </authorList>
    </citation>
    <scope>NUCLEOTIDE SEQUENCE [LARGE SCALE GENOMIC DNA]</scope>
    <source>
        <strain evidence="2 3">SCK7</strain>
    </source>
</reference>
<feature type="transmembrane region" description="Helical" evidence="1">
    <location>
        <begin position="21"/>
        <end position="51"/>
    </location>
</feature>
<organism evidence="2 3">
    <name type="scientific">Staphylococcus casei</name>
    <dbReference type="NCBI Taxonomy" id="201828"/>
    <lineage>
        <taxon>Bacteria</taxon>
        <taxon>Bacillati</taxon>
        <taxon>Bacillota</taxon>
        <taxon>Bacilli</taxon>
        <taxon>Bacillales</taxon>
        <taxon>Staphylococcaceae</taxon>
        <taxon>Staphylococcus</taxon>
    </lineage>
</organism>
<dbReference type="Proteomes" id="UP001468345">
    <property type="component" value="Chromosome"/>
</dbReference>
<sequence>MMKFKETKEMLMNYRWDSTDVIYLVLFIVLGSIFITPFIGVPIGIIAYFYLCFNEDDG</sequence>
<keyword evidence="1" id="KW-0472">Membrane</keyword>
<gene>
    <name evidence="2" type="ORF">SHJJP9002_001448</name>
</gene>
<evidence type="ECO:0000313" key="2">
    <source>
        <dbReference type="EMBL" id="WZG09489.1"/>
    </source>
</evidence>
<evidence type="ECO:0000256" key="1">
    <source>
        <dbReference type="SAM" id="Phobius"/>
    </source>
</evidence>